<evidence type="ECO:0000256" key="3">
    <source>
        <dbReference type="ARBA" id="ARBA00007090"/>
    </source>
</evidence>
<dbReference type="Gene3D" id="1.10.3810.10">
    <property type="entry name" value="Biosynthetic peptidoglycan transglycosylase-like"/>
    <property type="match status" value="1"/>
</dbReference>
<evidence type="ECO:0000256" key="5">
    <source>
        <dbReference type="ARBA" id="ARBA00022645"/>
    </source>
</evidence>
<keyword evidence="5" id="KW-0121">Carboxypeptidase</keyword>
<comment type="catalytic activity">
    <reaction evidence="18">
        <text>[GlcNAc-(1-&gt;4)-Mur2Ac(oyl-L-Ala-gamma-D-Glu-L-Lys-D-Ala-D-Ala)](n)-di-trans,octa-cis-undecaprenyl diphosphate + beta-D-GlcNAc-(1-&gt;4)-Mur2Ac(oyl-L-Ala-gamma-D-Glu-L-Lys-D-Ala-D-Ala)-di-trans,octa-cis-undecaprenyl diphosphate = [GlcNAc-(1-&gt;4)-Mur2Ac(oyl-L-Ala-gamma-D-Glu-L-Lys-D-Ala-D-Ala)](n+1)-di-trans,octa-cis-undecaprenyl diphosphate + di-trans,octa-cis-undecaprenyl diphosphate + H(+)</text>
        <dbReference type="Rhea" id="RHEA:23708"/>
        <dbReference type="Rhea" id="RHEA-COMP:9602"/>
        <dbReference type="Rhea" id="RHEA-COMP:9603"/>
        <dbReference type="ChEBI" id="CHEBI:15378"/>
        <dbReference type="ChEBI" id="CHEBI:58405"/>
        <dbReference type="ChEBI" id="CHEBI:60033"/>
        <dbReference type="ChEBI" id="CHEBI:78435"/>
        <dbReference type="EC" id="2.4.99.28"/>
    </reaction>
</comment>
<dbReference type="GO" id="GO:0071555">
    <property type="term" value="P:cell wall organization"/>
    <property type="evidence" value="ECO:0007669"/>
    <property type="project" value="UniProtKB-KW"/>
</dbReference>
<evidence type="ECO:0000256" key="12">
    <source>
        <dbReference type="ARBA" id="ARBA00022984"/>
    </source>
</evidence>
<evidence type="ECO:0000256" key="8">
    <source>
        <dbReference type="ARBA" id="ARBA00022679"/>
    </source>
</evidence>
<keyword evidence="14" id="KW-0472">Membrane</keyword>
<dbReference type="Pfam" id="PF00575">
    <property type="entry name" value="S1"/>
    <property type="match status" value="1"/>
</dbReference>
<keyword evidence="11" id="KW-0133">Cell shape</keyword>
<evidence type="ECO:0000256" key="4">
    <source>
        <dbReference type="ARBA" id="ARBA00007739"/>
    </source>
</evidence>
<comment type="subcellular location">
    <subcellularLocation>
        <location evidence="1">Membrane</location>
    </subcellularLocation>
</comment>
<evidence type="ECO:0000256" key="18">
    <source>
        <dbReference type="ARBA" id="ARBA00049902"/>
    </source>
</evidence>
<dbReference type="GO" id="GO:0008360">
    <property type="term" value="P:regulation of cell shape"/>
    <property type="evidence" value="ECO:0007669"/>
    <property type="project" value="UniProtKB-KW"/>
</dbReference>
<keyword evidence="9" id="KW-0812">Transmembrane</keyword>
<evidence type="ECO:0000256" key="11">
    <source>
        <dbReference type="ARBA" id="ARBA00022960"/>
    </source>
</evidence>
<dbReference type="InterPro" id="IPR001460">
    <property type="entry name" value="PCN-bd_Tpept"/>
</dbReference>
<evidence type="ECO:0000256" key="1">
    <source>
        <dbReference type="ARBA" id="ARBA00004370"/>
    </source>
</evidence>
<accession>A0A8J6XZC2</accession>
<keyword evidence="8" id="KW-0808">Transferase</keyword>
<dbReference type="InterPro" id="IPR036950">
    <property type="entry name" value="PBP_transglycosylase"/>
</dbReference>
<dbReference type="GO" id="GO:0030288">
    <property type="term" value="C:outer membrane-bounded periplasmic space"/>
    <property type="evidence" value="ECO:0007669"/>
    <property type="project" value="TreeGrafter"/>
</dbReference>
<comment type="similarity">
    <text evidence="3">In the C-terminal section; belongs to the transpeptidase family.</text>
</comment>
<dbReference type="GO" id="GO:0009252">
    <property type="term" value="P:peptidoglycan biosynthetic process"/>
    <property type="evidence" value="ECO:0007669"/>
    <property type="project" value="UniProtKB-KW"/>
</dbReference>
<dbReference type="GO" id="GO:0003676">
    <property type="term" value="F:nucleic acid binding"/>
    <property type="evidence" value="ECO:0007669"/>
    <property type="project" value="InterPro"/>
</dbReference>
<keyword evidence="15" id="KW-0511">Multifunctional enzyme</keyword>
<feature type="domain" description="S1 motif" evidence="19">
    <location>
        <begin position="353"/>
        <end position="422"/>
    </location>
</feature>
<dbReference type="InterPro" id="IPR012338">
    <property type="entry name" value="Beta-lactam/transpept-like"/>
</dbReference>
<dbReference type="GO" id="GO:0006508">
    <property type="term" value="P:proteolysis"/>
    <property type="evidence" value="ECO:0007669"/>
    <property type="project" value="UniProtKB-KW"/>
</dbReference>
<dbReference type="GO" id="GO:0016020">
    <property type="term" value="C:membrane"/>
    <property type="evidence" value="ECO:0007669"/>
    <property type="project" value="UniProtKB-SubCell"/>
</dbReference>
<proteinExistence type="inferred from homology"/>
<evidence type="ECO:0000256" key="7">
    <source>
        <dbReference type="ARBA" id="ARBA00022676"/>
    </source>
</evidence>
<keyword evidence="7" id="KW-0328">Glycosyltransferase</keyword>
<dbReference type="InterPro" id="IPR001264">
    <property type="entry name" value="Glyco_trans_51"/>
</dbReference>
<dbReference type="GO" id="GO:0008955">
    <property type="term" value="F:peptidoglycan glycosyltransferase activity"/>
    <property type="evidence" value="ECO:0007669"/>
    <property type="project" value="UniProtKB-EC"/>
</dbReference>
<evidence type="ECO:0000256" key="16">
    <source>
        <dbReference type="ARBA" id="ARBA00023316"/>
    </source>
</evidence>
<evidence type="ECO:0000256" key="14">
    <source>
        <dbReference type="ARBA" id="ARBA00023136"/>
    </source>
</evidence>
<evidence type="ECO:0000256" key="15">
    <source>
        <dbReference type="ARBA" id="ARBA00023268"/>
    </source>
</evidence>
<dbReference type="EMBL" id="JACXWD010000013">
    <property type="protein sequence ID" value="MBD3867652.1"/>
    <property type="molecule type" value="Genomic_DNA"/>
</dbReference>
<dbReference type="Gene3D" id="3.40.710.10">
    <property type="entry name" value="DD-peptidase/beta-lactamase superfamily"/>
    <property type="match status" value="2"/>
</dbReference>
<keyword evidence="12" id="KW-0573">Peptidoglycan synthesis</keyword>
<evidence type="ECO:0000256" key="9">
    <source>
        <dbReference type="ARBA" id="ARBA00022692"/>
    </source>
</evidence>
<dbReference type="SUPFAM" id="SSF50249">
    <property type="entry name" value="Nucleic acid-binding proteins"/>
    <property type="match status" value="1"/>
</dbReference>
<dbReference type="PANTHER" id="PTHR32282">
    <property type="entry name" value="BINDING PROTEIN TRANSPEPTIDASE, PUTATIVE-RELATED"/>
    <property type="match status" value="1"/>
</dbReference>
<keyword evidence="10" id="KW-0378">Hydrolase</keyword>
<dbReference type="GO" id="GO:0008658">
    <property type="term" value="F:penicillin binding"/>
    <property type="evidence" value="ECO:0007669"/>
    <property type="project" value="InterPro"/>
</dbReference>
<dbReference type="SMART" id="SM00316">
    <property type="entry name" value="S1"/>
    <property type="match status" value="1"/>
</dbReference>
<organism evidence="20 21">
    <name type="scientific">Candidatus Polarisedimenticola svalbardensis</name>
    <dbReference type="NCBI Taxonomy" id="2886004"/>
    <lineage>
        <taxon>Bacteria</taxon>
        <taxon>Pseudomonadati</taxon>
        <taxon>Acidobacteriota</taxon>
        <taxon>Candidatus Polarisedimenticolia</taxon>
        <taxon>Candidatus Polarisedimenticolales</taxon>
        <taxon>Candidatus Polarisedimenticolaceae</taxon>
        <taxon>Candidatus Polarisedimenticola</taxon>
    </lineage>
</organism>
<evidence type="ECO:0000259" key="19">
    <source>
        <dbReference type="PROSITE" id="PS50126"/>
    </source>
</evidence>
<sequence length="856" mass="94774">MELPKLNRLRKGLKKPYLVLACLVLAAAVAGGSLGYFMRLDLPDVRVLEDYNPPLMTRVYAVDGRMVDTFAEQRRILVDYQDIPRSFLEALIATEDTGFYDHTGVGMRGIVRAALSDLRKMRLEEGFSTITMQLVRSLTNRRQKTIQRKLEEMLLALEVERNYTKEEILQFYCNQVYMGHGRYGLEAAARHYFGKPARELTLGESSLLVGVIQRPESLTPYRHPERAVQRRAHVLNRMVQVGFLDADTAVQVRDEPLALATSRSRKKPARYYVEEVRRWLKARYGDTSVYKEGLEVRTTLDLSLQTMADQAMDFGLRELDKRQGWRGVTARVPEGEDPGLWSPPSWDDGLEVGAVVDGVVTAVEGSRADVRIGEYTGSLRKAQIAWTRAKSPGRILSTGDLVRVRLLELNEDGTAGITLEQEPAVEAALVALNPASGEILALSGGFDFDRSEWNRATQARRQTGSAFKPFVFATALANGWTLSDTILDEPTVFLDPRTLEPYQPENFSNTYYGTLTVRTALEKSANIATVKLLDQVGYNNVLDIAKRLGITADLRPYPSLGLGAFEISLLELTSAYGTFANEGVRVEPHFVTEVRDSSGAVLSRIEPRVQDAVSPQTAYLMNRCLAGVITDGTGRRASNIQRALAGKTGTTDGNTDAWFVGYGPDLAVGVWVGFDAKKSLGSRETGALAALPIWKHFMEAVTTERDDVEFRQPPGITVVAIDRNTGLRANPAAGCTPVFSEVFAAGSEPTRYCSRSAHRVRELPYSLQRYEFNEDGELEIPSVELDALLAVNLSFQLSADGRSLTASGAGNRVTVPLRRIPGGDAGELPARIQRRVDPSEWVGHDGRRARVILVRR</sequence>
<protein>
    <submittedName>
        <fullName evidence="20">PBP1A family penicillin-binding protein</fullName>
    </submittedName>
</protein>
<dbReference type="AlphaFoldDB" id="A0A8J6XZC2"/>
<dbReference type="PROSITE" id="PS50126">
    <property type="entry name" value="S1"/>
    <property type="match status" value="1"/>
</dbReference>
<dbReference type="PANTHER" id="PTHR32282:SF27">
    <property type="entry name" value="PENICILLIN-BINDING PROTEIN 1A"/>
    <property type="match status" value="1"/>
</dbReference>
<evidence type="ECO:0000256" key="6">
    <source>
        <dbReference type="ARBA" id="ARBA00022670"/>
    </source>
</evidence>
<dbReference type="InterPro" id="IPR050396">
    <property type="entry name" value="Glycosyltr_51/Transpeptidase"/>
</dbReference>
<name>A0A8J6XZC2_9BACT</name>
<evidence type="ECO:0000313" key="21">
    <source>
        <dbReference type="Proteomes" id="UP000648239"/>
    </source>
</evidence>
<evidence type="ECO:0000256" key="10">
    <source>
        <dbReference type="ARBA" id="ARBA00022801"/>
    </source>
</evidence>
<dbReference type="FunFam" id="1.10.3810.10:FF:000001">
    <property type="entry name" value="Penicillin-binding protein 1A"/>
    <property type="match status" value="1"/>
</dbReference>
<dbReference type="Pfam" id="PF00912">
    <property type="entry name" value="Transgly"/>
    <property type="match status" value="1"/>
</dbReference>
<comment type="pathway">
    <text evidence="2">Cell wall biogenesis; peptidoglycan biosynthesis.</text>
</comment>
<evidence type="ECO:0000256" key="17">
    <source>
        <dbReference type="ARBA" id="ARBA00034000"/>
    </source>
</evidence>
<keyword evidence="13" id="KW-1133">Transmembrane helix</keyword>
<dbReference type="SUPFAM" id="SSF56601">
    <property type="entry name" value="beta-lactamase/transpeptidase-like"/>
    <property type="match status" value="1"/>
</dbReference>
<dbReference type="CDD" id="cd00164">
    <property type="entry name" value="S1_like"/>
    <property type="match status" value="1"/>
</dbReference>
<dbReference type="InterPro" id="IPR003029">
    <property type="entry name" value="S1_domain"/>
</dbReference>
<comment type="catalytic activity">
    <reaction evidence="17">
        <text>Preferential cleavage: (Ac)2-L-Lys-D-Ala-|-D-Ala. Also transpeptidation of peptidyl-alanyl moieties that are N-acyl substituents of D-alanine.</text>
        <dbReference type="EC" id="3.4.16.4"/>
    </reaction>
</comment>
<evidence type="ECO:0000313" key="20">
    <source>
        <dbReference type="EMBL" id="MBD3867652.1"/>
    </source>
</evidence>
<dbReference type="Proteomes" id="UP000648239">
    <property type="component" value="Unassembled WGS sequence"/>
</dbReference>
<evidence type="ECO:0000256" key="2">
    <source>
        <dbReference type="ARBA" id="ARBA00004752"/>
    </source>
</evidence>
<dbReference type="GO" id="GO:0009002">
    <property type="term" value="F:serine-type D-Ala-D-Ala carboxypeptidase activity"/>
    <property type="evidence" value="ECO:0007669"/>
    <property type="project" value="UniProtKB-EC"/>
</dbReference>
<dbReference type="InterPro" id="IPR012340">
    <property type="entry name" value="NA-bd_OB-fold"/>
</dbReference>
<comment type="similarity">
    <text evidence="4">In the N-terminal section; belongs to the glycosyltransferase 51 family.</text>
</comment>
<gene>
    <name evidence="20" type="ORF">IFK94_05960</name>
</gene>
<dbReference type="Pfam" id="PF00905">
    <property type="entry name" value="Transpeptidase"/>
    <property type="match status" value="1"/>
</dbReference>
<dbReference type="SUPFAM" id="SSF53955">
    <property type="entry name" value="Lysozyme-like"/>
    <property type="match status" value="1"/>
</dbReference>
<reference evidence="20 21" key="1">
    <citation type="submission" date="2020-08" db="EMBL/GenBank/DDBJ databases">
        <title>Acidobacteriota in marine sediments use diverse sulfur dissimilation pathways.</title>
        <authorList>
            <person name="Wasmund K."/>
        </authorList>
    </citation>
    <scope>NUCLEOTIDE SEQUENCE [LARGE SCALE GENOMIC DNA]</scope>
    <source>
        <strain evidence="20">MAG AM4</strain>
    </source>
</reference>
<keyword evidence="16" id="KW-0961">Cell wall biogenesis/degradation</keyword>
<dbReference type="InterPro" id="IPR023346">
    <property type="entry name" value="Lysozyme-like_dom_sf"/>
</dbReference>
<evidence type="ECO:0000256" key="13">
    <source>
        <dbReference type="ARBA" id="ARBA00022989"/>
    </source>
</evidence>
<keyword evidence="6" id="KW-0645">Protease</keyword>
<dbReference type="NCBIfam" id="TIGR02074">
    <property type="entry name" value="PBP_1a_fam"/>
    <property type="match status" value="1"/>
</dbReference>
<comment type="caution">
    <text evidence="20">The sequence shown here is derived from an EMBL/GenBank/DDBJ whole genome shotgun (WGS) entry which is preliminary data.</text>
</comment>